<gene>
    <name evidence="10" type="primary">fadH</name>
    <name evidence="10" type="ORF">C9928_06690</name>
</gene>
<keyword evidence="8" id="KW-0411">Iron-sulfur</keyword>
<feature type="domain" description="NADH:flavin oxidoreductase/NADH oxidase N-terminal" evidence="9">
    <location>
        <begin position="8"/>
        <end position="170"/>
    </location>
</feature>
<dbReference type="GO" id="GO:0046872">
    <property type="term" value="F:metal ion binding"/>
    <property type="evidence" value="ECO:0007669"/>
    <property type="project" value="UniProtKB-KW"/>
</dbReference>
<reference evidence="10 11" key="1">
    <citation type="submission" date="2018-03" db="EMBL/GenBank/DDBJ databases">
        <title>Cross-interface Injection: A General Nanoliter Liquid Handling Method Applied to Single Cells Genome Amplification Automated Nanoliter Liquid Handling Applied to Single Cell Multiple Displacement Amplification.</title>
        <authorList>
            <person name="Yun J."/>
            <person name="Xu P."/>
            <person name="Xu J."/>
            <person name="Dai X."/>
            <person name="Wang Y."/>
            <person name="Zheng X."/>
            <person name="Cao C."/>
            <person name="Yi Q."/>
            <person name="Zhu Y."/>
            <person name="Wang L."/>
            <person name="Dong Z."/>
            <person name="Huang Y."/>
            <person name="Huang L."/>
            <person name="Du W."/>
        </authorList>
    </citation>
    <scope>NUCLEOTIDE SEQUENCE [LARGE SCALE GENOMIC DNA]</scope>
    <source>
        <strain evidence="10 11">A9-4</strain>
    </source>
</reference>
<organism evidence="10 11">
    <name type="scientific">Pseudidiomarina aestuarii</name>
    <dbReference type="NCBI Taxonomy" id="624146"/>
    <lineage>
        <taxon>Bacteria</taxon>
        <taxon>Pseudomonadati</taxon>
        <taxon>Pseudomonadota</taxon>
        <taxon>Gammaproteobacteria</taxon>
        <taxon>Alteromonadales</taxon>
        <taxon>Idiomarinaceae</taxon>
        <taxon>Pseudidiomarina</taxon>
    </lineage>
</organism>
<dbReference type="AlphaFoldDB" id="A0A6N4DBC3"/>
<keyword evidence="7" id="KW-0408">Iron</keyword>
<dbReference type="SUPFAM" id="SSF51395">
    <property type="entry name" value="FMN-linked oxidoreductases"/>
    <property type="match status" value="1"/>
</dbReference>
<sequence>MSHDYPHLLQPLDLGFARVKNRVLMGSMHTGLEEERDGFPKLAAFYEERAKGGVGLIVTGGIAPNFRGRVAPFGSELSKPWHVKKHKLITEAVHRHGTKICMQILHTGRYAYHPFNVAPSKIKAPINPFTPSAMSERQILTTIAHFARAARLAQQAGYDGVEVMGSEGYLTIPPQAASLLQQSSILF</sequence>
<dbReference type="PANTHER" id="PTHR42917:SF2">
    <property type="entry name" value="2,4-DIENOYL-COA REDUCTASE [(2E)-ENOYL-COA-PRODUCING]"/>
    <property type="match status" value="1"/>
</dbReference>
<dbReference type="EC" id="1.3.1.34" evidence="10"/>
<dbReference type="EMBL" id="PYVG01000091">
    <property type="protein sequence ID" value="PTB88262.1"/>
    <property type="molecule type" value="Genomic_DNA"/>
</dbReference>
<evidence type="ECO:0000256" key="8">
    <source>
        <dbReference type="ARBA" id="ARBA00023014"/>
    </source>
</evidence>
<dbReference type="GO" id="GO:0033543">
    <property type="term" value="P:fatty acid beta-oxidation, unsaturated, even number, reductase/isomerase pathway"/>
    <property type="evidence" value="ECO:0007669"/>
    <property type="project" value="TreeGrafter"/>
</dbReference>
<dbReference type="GO" id="GO:0008670">
    <property type="term" value="F:2,4-dienoyl-CoA reductase (NADPH) activity"/>
    <property type="evidence" value="ECO:0007669"/>
    <property type="project" value="UniProtKB-EC"/>
</dbReference>
<comment type="caution">
    <text evidence="10">The sequence shown here is derived from an EMBL/GenBank/DDBJ whole genome shotgun (WGS) entry which is preliminary data.</text>
</comment>
<protein>
    <submittedName>
        <fullName evidence="10">NADPH-dependent 2,4-dienoyl-CoA reductase</fullName>
        <ecNumber evidence="10">1.3.1.34</ecNumber>
    </submittedName>
</protein>
<keyword evidence="6 10" id="KW-0560">Oxidoreductase</keyword>
<evidence type="ECO:0000256" key="5">
    <source>
        <dbReference type="ARBA" id="ARBA00022723"/>
    </source>
</evidence>
<dbReference type="InterPro" id="IPR001155">
    <property type="entry name" value="OxRdtase_FMN_N"/>
</dbReference>
<keyword evidence="4" id="KW-0288">FMN</keyword>
<evidence type="ECO:0000256" key="1">
    <source>
        <dbReference type="ARBA" id="ARBA00001917"/>
    </source>
</evidence>
<dbReference type="GO" id="GO:0051536">
    <property type="term" value="F:iron-sulfur cluster binding"/>
    <property type="evidence" value="ECO:0007669"/>
    <property type="project" value="UniProtKB-KW"/>
</dbReference>
<comment type="cofactor">
    <cofactor evidence="1">
        <name>FMN</name>
        <dbReference type="ChEBI" id="CHEBI:58210"/>
    </cofactor>
</comment>
<feature type="non-terminal residue" evidence="10">
    <location>
        <position position="187"/>
    </location>
</feature>
<dbReference type="InterPro" id="IPR051793">
    <property type="entry name" value="NADH:flavin_oxidoreductase"/>
</dbReference>
<dbReference type="PANTHER" id="PTHR42917">
    <property type="entry name" value="2,4-DIENOYL-COA REDUCTASE"/>
    <property type="match status" value="1"/>
</dbReference>
<keyword evidence="3" id="KW-0285">Flavoprotein</keyword>
<evidence type="ECO:0000259" key="9">
    <source>
        <dbReference type="Pfam" id="PF00724"/>
    </source>
</evidence>
<keyword evidence="5" id="KW-0479">Metal-binding</keyword>
<evidence type="ECO:0000256" key="3">
    <source>
        <dbReference type="ARBA" id="ARBA00022630"/>
    </source>
</evidence>
<dbReference type="Pfam" id="PF00724">
    <property type="entry name" value="Oxidored_FMN"/>
    <property type="match status" value="1"/>
</dbReference>
<dbReference type="Proteomes" id="UP000241514">
    <property type="component" value="Unassembled WGS sequence"/>
</dbReference>
<evidence type="ECO:0000313" key="10">
    <source>
        <dbReference type="EMBL" id="PTB88262.1"/>
    </source>
</evidence>
<evidence type="ECO:0000256" key="6">
    <source>
        <dbReference type="ARBA" id="ARBA00023002"/>
    </source>
</evidence>
<evidence type="ECO:0000256" key="7">
    <source>
        <dbReference type="ARBA" id="ARBA00023004"/>
    </source>
</evidence>
<dbReference type="GO" id="GO:0010181">
    <property type="term" value="F:FMN binding"/>
    <property type="evidence" value="ECO:0007669"/>
    <property type="project" value="InterPro"/>
</dbReference>
<evidence type="ECO:0000256" key="2">
    <source>
        <dbReference type="ARBA" id="ARBA00001966"/>
    </source>
</evidence>
<accession>A0A6N4DBC3</accession>
<dbReference type="InterPro" id="IPR013785">
    <property type="entry name" value="Aldolase_TIM"/>
</dbReference>
<comment type="cofactor">
    <cofactor evidence="2">
        <name>[4Fe-4S] cluster</name>
        <dbReference type="ChEBI" id="CHEBI:49883"/>
    </cofactor>
</comment>
<proteinExistence type="predicted"/>
<evidence type="ECO:0000256" key="4">
    <source>
        <dbReference type="ARBA" id="ARBA00022643"/>
    </source>
</evidence>
<name>A0A6N4DBC3_9GAMM</name>
<dbReference type="Gene3D" id="3.20.20.70">
    <property type="entry name" value="Aldolase class I"/>
    <property type="match status" value="1"/>
</dbReference>
<evidence type="ECO:0000313" key="11">
    <source>
        <dbReference type="Proteomes" id="UP000241514"/>
    </source>
</evidence>